<proteinExistence type="predicted"/>
<sequence>MNMGTSMSKKGEHNYSATVVWTGNSGDGTKNYRAFSRNHEITCGNKPIINGSADPAFLGDSSRYNPEELLLSSLSACHMLWYLHLCADAGITVSNYTDNAEGRMIETNNGSGHFDKVMLKPIVNIGADDDSELARSLHDKAHSFCFIANSVNFAVECEAEIRCG</sequence>
<organism evidence="1 2">
    <name type="scientific">Kushneria aurantia</name>
    <dbReference type="NCBI Taxonomy" id="504092"/>
    <lineage>
        <taxon>Bacteria</taxon>
        <taxon>Pseudomonadati</taxon>
        <taxon>Pseudomonadota</taxon>
        <taxon>Gammaproteobacteria</taxon>
        <taxon>Oceanospirillales</taxon>
        <taxon>Halomonadaceae</taxon>
        <taxon>Kushneria</taxon>
    </lineage>
</organism>
<dbReference type="RefSeq" id="WP_245558696.1">
    <property type="nucleotide sequence ID" value="NZ_JBHLVX010000060.1"/>
</dbReference>
<name>A0ABV6G720_9GAMM</name>
<dbReference type="PANTHER" id="PTHR42830">
    <property type="entry name" value="OSMOTICALLY INDUCIBLE FAMILY PROTEIN"/>
    <property type="match status" value="1"/>
</dbReference>
<dbReference type="InterPro" id="IPR052707">
    <property type="entry name" value="OsmC_Ohr_Peroxiredoxin"/>
</dbReference>
<dbReference type="InterPro" id="IPR003718">
    <property type="entry name" value="OsmC/Ohr_fam"/>
</dbReference>
<keyword evidence="2" id="KW-1185">Reference proteome</keyword>
<dbReference type="Proteomes" id="UP001589814">
    <property type="component" value="Unassembled WGS sequence"/>
</dbReference>
<dbReference type="InterPro" id="IPR015946">
    <property type="entry name" value="KH_dom-like_a/b"/>
</dbReference>
<dbReference type="EMBL" id="JBHLVX010000060">
    <property type="protein sequence ID" value="MFC0269465.1"/>
    <property type="molecule type" value="Genomic_DNA"/>
</dbReference>
<dbReference type="SUPFAM" id="SSF82784">
    <property type="entry name" value="OsmC-like"/>
    <property type="match status" value="1"/>
</dbReference>
<evidence type="ECO:0000313" key="2">
    <source>
        <dbReference type="Proteomes" id="UP001589814"/>
    </source>
</evidence>
<gene>
    <name evidence="1" type="ORF">ACFFHW_15970</name>
</gene>
<evidence type="ECO:0000313" key="1">
    <source>
        <dbReference type="EMBL" id="MFC0269465.1"/>
    </source>
</evidence>
<dbReference type="InterPro" id="IPR036102">
    <property type="entry name" value="OsmC/Ohrsf"/>
</dbReference>
<protein>
    <submittedName>
        <fullName evidence="1">OsmC family protein</fullName>
    </submittedName>
</protein>
<comment type="caution">
    <text evidence="1">The sequence shown here is derived from an EMBL/GenBank/DDBJ whole genome shotgun (WGS) entry which is preliminary data.</text>
</comment>
<dbReference type="Gene3D" id="3.30.300.20">
    <property type="match status" value="1"/>
</dbReference>
<dbReference type="Pfam" id="PF02566">
    <property type="entry name" value="OsmC"/>
    <property type="match status" value="1"/>
</dbReference>
<dbReference type="PANTHER" id="PTHR42830:SF2">
    <property type="entry name" value="OSMC_OHR FAMILY PROTEIN"/>
    <property type="match status" value="1"/>
</dbReference>
<reference evidence="1 2" key="1">
    <citation type="submission" date="2024-09" db="EMBL/GenBank/DDBJ databases">
        <authorList>
            <person name="Sun Q."/>
            <person name="Mori K."/>
        </authorList>
    </citation>
    <scope>NUCLEOTIDE SEQUENCE [LARGE SCALE GENOMIC DNA]</scope>
    <source>
        <strain evidence="1 2">CCM 7415</strain>
    </source>
</reference>
<accession>A0ABV6G720</accession>